<feature type="transmembrane region" description="Helical" evidence="7">
    <location>
        <begin position="450"/>
        <end position="469"/>
    </location>
</feature>
<keyword evidence="4 7" id="KW-1133">Transmembrane helix</keyword>
<dbReference type="PANTHER" id="PTHR32309:SF13">
    <property type="entry name" value="FERRIC ENTEROBACTIN TRANSPORT PROTEIN FEPE"/>
    <property type="match status" value="1"/>
</dbReference>
<feature type="coiled-coil region" evidence="6">
    <location>
        <begin position="172"/>
        <end position="256"/>
    </location>
</feature>
<keyword evidence="3 7" id="KW-0812">Transmembrane</keyword>
<evidence type="ECO:0000256" key="1">
    <source>
        <dbReference type="ARBA" id="ARBA00004651"/>
    </source>
</evidence>
<keyword evidence="2" id="KW-1003">Cell membrane</keyword>
<evidence type="ECO:0000256" key="7">
    <source>
        <dbReference type="SAM" id="Phobius"/>
    </source>
</evidence>
<name>A0ABW2QG43_9BURK</name>
<feature type="transmembrane region" description="Helical" evidence="7">
    <location>
        <begin position="21"/>
        <end position="46"/>
    </location>
</feature>
<gene>
    <name evidence="9" type="ORF">ACFQPB_06125</name>
</gene>
<evidence type="ECO:0000313" key="10">
    <source>
        <dbReference type="Proteomes" id="UP001596501"/>
    </source>
</evidence>
<keyword evidence="6" id="KW-0175">Coiled coil</keyword>
<dbReference type="InterPro" id="IPR003856">
    <property type="entry name" value="LPS_length_determ_N"/>
</dbReference>
<comment type="subcellular location">
    <subcellularLocation>
        <location evidence="1">Cell membrane</location>
        <topology evidence="1">Multi-pass membrane protein</topology>
    </subcellularLocation>
</comment>
<feature type="transmembrane region" description="Helical" evidence="7">
    <location>
        <begin position="509"/>
        <end position="532"/>
    </location>
</feature>
<dbReference type="InterPro" id="IPR050445">
    <property type="entry name" value="Bact_polysacc_biosynth/exp"/>
</dbReference>
<feature type="domain" description="Polysaccharide chain length determinant N-terminal" evidence="8">
    <location>
        <begin position="7"/>
        <end position="85"/>
    </location>
</feature>
<evidence type="ECO:0000256" key="3">
    <source>
        <dbReference type="ARBA" id="ARBA00022692"/>
    </source>
</evidence>
<keyword evidence="10" id="KW-1185">Reference proteome</keyword>
<dbReference type="Proteomes" id="UP001596501">
    <property type="component" value="Unassembled WGS sequence"/>
</dbReference>
<evidence type="ECO:0000256" key="2">
    <source>
        <dbReference type="ARBA" id="ARBA00022475"/>
    </source>
</evidence>
<evidence type="ECO:0000256" key="4">
    <source>
        <dbReference type="ARBA" id="ARBA00022989"/>
    </source>
</evidence>
<evidence type="ECO:0000259" key="8">
    <source>
        <dbReference type="Pfam" id="PF02706"/>
    </source>
</evidence>
<reference evidence="10" key="1">
    <citation type="journal article" date="2019" name="Int. J. Syst. Evol. Microbiol.">
        <title>The Global Catalogue of Microorganisms (GCM) 10K type strain sequencing project: providing services to taxonomists for standard genome sequencing and annotation.</title>
        <authorList>
            <consortium name="The Broad Institute Genomics Platform"/>
            <consortium name="The Broad Institute Genome Sequencing Center for Infectious Disease"/>
            <person name="Wu L."/>
            <person name="Ma J."/>
        </authorList>
    </citation>
    <scope>NUCLEOTIDE SEQUENCE [LARGE SCALE GENOMIC DNA]</scope>
    <source>
        <strain evidence="10">CGMCC 1.12371</strain>
    </source>
</reference>
<evidence type="ECO:0000313" key="9">
    <source>
        <dbReference type="EMBL" id="MFC7408431.1"/>
    </source>
</evidence>
<proteinExistence type="predicted"/>
<sequence length="547" mass="59793">MSPDDHQLSLSDYLAILKRRALLIIATFGGVFAVAVAVALLIPPVYQSTGTIMIESQQIPNDLVQATVTSYADERIEIIKQRVMTRENLLRIIDKYQLFKDRGLTFTPSEQIDEMRQLIGVQLVNANMRQGQRGSATIAFRVSFEHRRPDIAQRVANELVTLFLSENVKVRSERATQTTEFLTQEANKLKTELDALESQIASYKQENGAALPQNMTLSMNAIQRLEGELRDTERDHRAAEEEARYLEVELAGAKAAVTNAAVLAGVGSPAAMADTNEAELQKARALLARMATTYTDNHPDVRATKRRIAALEKALAEASSAPAASTPVAVPGASKSPTVAAAELVVAKVESRLVAARSRMQLLQGQQGGLRARLAQAESQLLQAPQVERGLAALMRDHEGAKRKYEEIRAKQMTAQVAENLEDDQKAERFSLLEPPLTPDRPIKPDRKKMIALGFVLAGVAAAGLVMLLETLHGTVRGADAVAAITGHRPLVLVPYITIAEEAAQRRKLLLRLLGAAVALLLVALVAIHFLYMPLDVLIVKVMLRLS</sequence>
<evidence type="ECO:0000256" key="5">
    <source>
        <dbReference type="ARBA" id="ARBA00023136"/>
    </source>
</evidence>
<keyword evidence="5 7" id="KW-0472">Membrane</keyword>
<comment type="caution">
    <text evidence="9">The sequence shown here is derived from an EMBL/GenBank/DDBJ whole genome shotgun (WGS) entry which is preliminary data.</text>
</comment>
<accession>A0ABW2QG43</accession>
<dbReference type="RefSeq" id="WP_382220676.1">
    <property type="nucleotide sequence ID" value="NZ_JBHTCA010000003.1"/>
</dbReference>
<dbReference type="EMBL" id="JBHTCA010000003">
    <property type="protein sequence ID" value="MFC7408431.1"/>
    <property type="molecule type" value="Genomic_DNA"/>
</dbReference>
<dbReference type="PANTHER" id="PTHR32309">
    <property type="entry name" value="TYROSINE-PROTEIN KINASE"/>
    <property type="match status" value="1"/>
</dbReference>
<protein>
    <submittedName>
        <fullName evidence="9">GumC family protein</fullName>
    </submittedName>
</protein>
<dbReference type="Pfam" id="PF02706">
    <property type="entry name" value="Wzz"/>
    <property type="match status" value="1"/>
</dbReference>
<organism evidence="9 10">
    <name type="scientific">Hydrogenophaga atypica</name>
    <dbReference type="NCBI Taxonomy" id="249409"/>
    <lineage>
        <taxon>Bacteria</taxon>
        <taxon>Pseudomonadati</taxon>
        <taxon>Pseudomonadota</taxon>
        <taxon>Betaproteobacteria</taxon>
        <taxon>Burkholderiales</taxon>
        <taxon>Comamonadaceae</taxon>
        <taxon>Hydrogenophaga</taxon>
    </lineage>
</organism>
<evidence type="ECO:0000256" key="6">
    <source>
        <dbReference type="SAM" id="Coils"/>
    </source>
</evidence>